<dbReference type="EMBL" id="QZCW01000003">
    <property type="protein sequence ID" value="MCW5323068.1"/>
    <property type="molecule type" value="Genomic_DNA"/>
</dbReference>
<reference evidence="3" key="1">
    <citation type="submission" date="2023-07" db="EMBL/GenBank/DDBJ databases">
        <title>Verminephrobacter genomes.</title>
        <authorList>
            <person name="Lund M.B."/>
        </authorList>
    </citation>
    <scope>NUCLEOTIDE SEQUENCE [LARGE SCALE GENOMIC DNA]</scope>
    <source>
        <strain evidence="3">AtM5-05</strain>
    </source>
</reference>
<protein>
    <recommendedName>
        <fullName evidence="4">Lipoprotein</fullName>
    </recommendedName>
</protein>
<sequence>MTAAACSRRRRRVMGATALALLGVSAQAQKQEPARALREMQIHRVEQLGLEIWVENQPPWETKSTSQPHPEFTAQSPENYFPPTVMTYTSWPKERVAQKDLEQVATSAIRRASQNFGLNLGQSRGLSPVAASYGVLQGFEADFAGTGNGQELDVKIFIGHTPGRFLVVLLVYTQRGKLGQLREVVRRAWGKLKYLGA</sequence>
<organism evidence="2 3">
    <name type="scientific">Verminephrobacter aporrectodeae subsp. tuberculatae</name>
    <dbReference type="NCBI Taxonomy" id="1110392"/>
    <lineage>
        <taxon>Bacteria</taxon>
        <taxon>Pseudomonadati</taxon>
        <taxon>Pseudomonadota</taxon>
        <taxon>Betaproteobacteria</taxon>
        <taxon>Burkholderiales</taxon>
        <taxon>Comamonadaceae</taxon>
        <taxon>Verminephrobacter</taxon>
    </lineage>
</organism>
<dbReference type="RefSeq" id="WP_265283085.1">
    <property type="nucleotide sequence ID" value="NZ_QZCW01000003.1"/>
</dbReference>
<accession>A0ABT3KXL4</accession>
<gene>
    <name evidence="2" type="ORF">D5039_18555</name>
</gene>
<keyword evidence="1" id="KW-0732">Signal</keyword>
<dbReference type="Proteomes" id="UP001208935">
    <property type="component" value="Unassembled WGS sequence"/>
</dbReference>
<name>A0ABT3KXL4_9BURK</name>
<comment type="caution">
    <text evidence="2">The sequence shown here is derived from an EMBL/GenBank/DDBJ whole genome shotgun (WGS) entry which is preliminary data.</text>
</comment>
<evidence type="ECO:0000256" key="1">
    <source>
        <dbReference type="SAM" id="SignalP"/>
    </source>
</evidence>
<evidence type="ECO:0008006" key="4">
    <source>
        <dbReference type="Google" id="ProtNLM"/>
    </source>
</evidence>
<evidence type="ECO:0000313" key="3">
    <source>
        <dbReference type="Proteomes" id="UP001208935"/>
    </source>
</evidence>
<proteinExistence type="predicted"/>
<feature type="chain" id="PRO_5047333382" description="Lipoprotein" evidence="1">
    <location>
        <begin position="31"/>
        <end position="197"/>
    </location>
</feature>
<evidence type="ECO:0000313" key="2">
    <source>
        <dbReference type="EMBL" id="MCW5323068.1"/>
    </source>
</evidence>
<feature type="signal peptide" evidence="1">
    <location>
        <begin position="1"/>
        <end position="30"/>
    </location>
</feature>
<keyword evidence="3" id="KW-1185">Reference proteome</keyword>